<feature type="transmembrane region" description="Helical" evidence="1">
    <location>
        <begin position="47"/>
        <end position="66"/>
    </location>
</feature>
<organism evidence="2">
    <name type="scientific">Schlesneria paludicola</name>
    <dbReference type="NCBI Taxonomy" id="360056"/>
    <lineage>
        <taxon>Bacteria</taxon>
        <taxon>Pseudomonadati</taxon>
        <taxon>Planctomycetota</taxon>
        <taxon>Planctomycetia</taxon>
        <taxon>Planctomycetales</taxon>
        <taxon>Planctomycetaceae</taxon>
        <taxon>Schlesneria</taxon>
    </lineage>
</organism>
<evidence type="ECO:0000256" key="1">
    <source>
        <dbReference type="SAM" id="Phobius"/>
    </source>
</evidence>
<protein>
    <submittedName>
        <fullName evidence="2">Uncharacterized protein</fullName>
    </submittedName>
</protein>
<reference evidence="2" key="1">
    <citation type="journal article" date="2020" name="mSystems">
        <title>Genome- and Community-Level Interaction Insights into Carbon Utilization and Element Cycling Functions of Hydrothermarchaeota in Hydrothermal Sediment.</title>
        <authorList>
            <person name="Zhou Z."/>
            <person name="Liu Y."/>
            <person name="Xu W."/>
            <person name="Pan J."/>
            <person name="Luo Z.H."/>
            <person name="Li M."/>
        </authorList>
    </citation>
    <scope>NUCLEOTIDE SEQUENCE [LARGE SCALE GENOMIC DNA]</scope>
    <source>
        <strain evidence="2">SpSt-508</strain>
    </source>
</reference>
<evidence type="ECO:0000313" key="2">
    <source>
        <dbReference type="EMBL" id="HGT39084.1"/>
    </source>
</evidence>
<keyword evidence="1" id="KW-0472">Membrane</keyword>
<feature type="transmembrane region" description="Helical" evidence="1">
    <location>
        <begin position="6"/>
        <end position="26"/>
    </location>
</feature>
<accession>A0A7C4QNN6</accession>
<dbReference type="AlphaFoldDB" id="A0A7C4QNN6"/>
<name>A0A7C4QNN6_9PLAN</name>
<feature type="transmembrane region" description="Helical" evidence="1">
    <location>
        <begin position="78"/>
        <end position="104"/>
    </location>
</feature>
<proteinExistence type="predicted"/>
<dbReference type="EMBL" id="DSVQ01000012">
    <property type="protein sequence ID" value="HGT39084.1"/>
    <property type="molecule type" value="Genomic_DNA"/>
</dbReference>
<gene>
    <name evidence="2" type="ORF">ENS64_07445</name>
</gene>
<keyword evidence="1" id="KW-1133">Transmembrane helix</keyword>
<comment type="caution">
    <text evidence="2">The sequence shown here is derived from an EMBL/GenBank/DDBJ whole genome shotgun (WGS) entry which is preliminary data.</text>
</comment>
<sequence length="145" mass="16251">MGDSFPAVCAGTLLIAVGVGMGWFQWRFRRPLADDDPLAHRHAQRQLVRRLQVSGLMVLVGILIPLGDLLPVFRRAPLVFALYWVAILCLMLWIMLLALGDFAAARAFHSRAQRQLLQQQSELERQLNRLRSSGNGHAGSVEKKP</sequence>
<keyword evidence="1" id="KW-0812">Transmembrane</keyword>